<dbReference type="PANTHER" id="PTHR24220">
    <property type="entry name" value="IMPORT ATP-BINDING PROTEIN"/>
    <property type="match status" value="1"/>
</dbReference>
<keyword evidence="3 5" id="KW-0067">ATP-binding</keyword>
<gene>
    <name evidence="5" type="ORF">BcellWH2_04330</name>
    <name evidence="6" type="ORF">F2Y86_06160</name>
    <name evidence="7" type="ORF">F2Y87_02190</name>
</gene>
<dbReference type="SUPFAM" id="SSF52540">
    <property type="entry name" value="P-loop containing nucleoside triphosphate hydrolases"/>
    <property type="match status" value="1"/>
</dbReference>
<dbReference type="InterPro" id="IPR015854">
    <property type="entry name" value="ABC_transpr_LolD-like"/>
</dbReference>
<dbReference type="Proteomes" id="UP000325055">
    <property type="component" value="Unassembled WGS sequence"/>
</dbReference>
<protein>
    <submittedName>
        <fullName evidence="6">ATP-binding cassette domain-containing protein</fullName>
    </submittedName>
    <submittedName>
        <fullName evidence="5">Putative ABC transporter ATP-binding protein</fullName>
    </submittedName>
</protein>
<dbReference type="GO" id="GO:0005524">
    <property type="term" value="F:ATP binding"/>
    <property type="evidence" value="ECO:0007669"/>
    <property type="project" value="UniProtKB-KW"/>
</dbReference>
<dbReference type="PATRIC" id="fig|246787.4.peg.4474"/>
<name>A0A0N7IFZ1_9BACE</name>
<dbReference type="Proteomes" id="UP000482653">
    <property type="component" value="Unassembled WGS sequence"/>
</dbReference>
<dbReference type="GO" id="GO:0005886">
    <property type="term" value="C:plasma membrane"/>
    <property type="evidence" value="ECO:0007669"/>
    <property type="project" value="TreeGrafter"/>
</dbReference>
<organism evidence="5 8">
    <name type="scientific">Bacteroides cellulosilyticus</name>
    <dbReference type="NCBI Taxonomy" id="246787"/>
    <lineage>
        <taxon>Bacteria</taxon>
        <taxon>Pseudomonadati</taxon>
        <taxon>Bacteroidota</taxon>
        <taxon>Bacteroidia</taxon>
        <taxon>Bacteroidales</taxon>
        <taxon>Bacteroidaceae</taxon>
        <taxon>Bacteroides</taxon>
    </lineage>
</organism>
<dbReference type="InterPro" id="IPR017871">
    <property type="entry name" value="ABC_transporter-like_CS"/>
</dbReference>
<dbReference type="GO" id="GO:0016887">
    <property type="term" value="F:ATP hydrolysis activity"/>
    <property type="evidence" value="ECO:0007669"/>
    <property type="project" value="InterPro"/>
</dbReference>
<dbReference type="InterPro" id="IPR003439">
    <property type="entry name" value="ABC_transporter-like_ATP-bd"/>
</dbReference>
<evidence type="ECO:0000313" key="9">
    <source>
        <dbReference type="Proteomes" id="UP000325055"/>
    </source>
</evidence>
<dbReference type="RefSeq" id="WP_007212806.1">
    <property type="nucleotide sequence ID" value="NZ_CAXSKE010000019.1"/>
</dbReference>
<proteinExistence type="inferred from homology"/>
<dbReference type="Gene3D" id="3.40.50.300">
    <property type="entry name" value="P-loop containing nucleotide triphosphate hydrolases"/>
    <property type="match status" value="1"/>
</dbReference>
<reference evidence="9 10" key="2">
    <citation type="journal article" date="2019" name="Nat. Med.">
        <title>A library of human gut bacterial isolates paired with longitudinal multiomics data enables mechanistic microbiome research.</title>
        <authorList>
            <person name="Poyet M."/>
            <person name="Groussin M."/>
            <person name="Gibbons S.M."/>
            <person name="Avila-Pacheco J."/>
            <person name="Jiang X."/>
            <person name="Kearney S.M."/>
            <person name="Perrotta A.R."/>
            <person name="Berdy B."/>
            <person name="Zhao S."/>
            <person name="Lieberman T.D."/>
            <person name="Swanson P.K."/>
            <person name="Smith M."/>
            <person name="Roesemann S."/>
            <person name="Alexander J.E."/>
            <person name="Rich S.A."/>
            <person name="Livny J."/>
            <person name="Vlamakis H."/>
            <person name="Clish C."/>
            <person name="Bullock K."/>
            <person name="Deik A."/>
            <person name="Scott J."/>
            <person name="Pierce K.A."/>
            <person name="Xavier R.J."/>
            <person name="Alm E.J."/>
        </authorList>
    </citation>
    <scope>NUCLEOTIDE SEQUENCE [LARGE SCALE GENOMIC DNA]</scope>
    <source>
        <strain evidence="6 9">BIOML-A7</strain>
        <strain evidence="7 10">BIOML-A8</strain>
    </source>
</reference>
<evidence type="ECO:0000313" key="5">
    <source>
        <dbReference type="EMBL" id="ALJ61547.1"/>
    </source>
</evidence>
<evidence type="ECO:0000256" key="3">
    <source>
        <dbReference type="ARBA" id="ARBA00022840"/>
    </source>
</evidence>
<evidence type="ECO:0000313" key="8">
    <source>
        <dbReference type="Proteomes" id="UP000061809"/>
    </source>
</evidence>
<evidence type="ECO:0000256" key="1">
    <source>
        <dbReference type="ARBA" id="ARBA00005417"/>
    </source>
</evidence>
<feature type="domain" description="ABC transporter" evidence="4">
    <location>
        <begin position="4"/>
        <end position="214"/>
    </location>
</feature>
<dbReference type="AlphaFoldDB" id="A0A0N7IFZ1"/>
<evidence type="ECO:0000313" key="7">
    <source>
        <dbReference type="EMBL" id="KAA5422546.1"/>
    </source>
</evidence>
<dbReference type="EMBL" id="CP012801">
    <property type="protein sequence ID" value="ALJ61547.1"/>
    <property type="molecule type" value="Genomic_DNA"/>
</dbReference>
<dbReference type="EMBL" id="VVYW01000004">
    <property type="protein sequence ID" value="KAA5410277.1"/>
    <property type="molecule type" value="Genomic_DNA"/>
</dbReference>
<evidence type="ECO:0000313" key="6">
    <source>
        <dbReference type="EMBL" id="KAA5410277.1"/>
    </source>
</evidence>
<evidence type="ECO:0000259" key="4">
    <source>
        <dbReference type="PROSITE" id="PS50893"/>
    </source>
</evidence>
<keyword evidence="2" id="KW-0547">Nucleotide-binding</keyword>
<sequence length="214" mass="24772">MEIIHLRQTLPQVFADRDAITSDVWHQDLVLRKGERYLIEAASGTGKSSLCSYIYGYRHDYQGIINFDERNIRSLSIHEWVELRKHSLSMLFQELRIFPELTALENVQLKNRLTNYKKKKEILALFETLGIAEKVNEKAGKLSFGQQQRVAFIRALCQPFDFIFLDEPISHLDDDNGTLMGRMLTEEAERQGAGIIVTSIGKHIELEYNKVMKL</sequence>
<dbReference type="Pfam" id="PF00005">
    <property type="entry name" value="ABC_tran"/>
    <property type="match status" value="1"/>
</dbReference>
<dbReference type="Proteomes" id="UP000061809">
    <property type="component" value="Chromosome"/>
</dbReference>
<dbReference type="PANTHER" id="PTHR24220:SF689">
    <property type="entry name" value="LIPOPROTEIN-RELEASING SYSTEM ATP-BINDING PROTEIN LOLD"/>
    <property type="match status" value="1"/>
</dbReference>
<evidence type="ECO:0000313" key="10">
    <source>
        <dbReference type="Proteomes" id="UP000482653"/>
    </source>
</evidence>
<dbReference type="EMBL" id="VVYX01000002">
    <property type="protein sequence ID" value="KAA5422546.1"/>
    <property type="molecule type" value="Genomic_DNA"/>
</dbReference>
<dbReference type="GO" id="GO:0022857">
    <property type="term" value="F:transmembrane transporter activity"/>
    <property type="evidence" value="ECO:0007669"/>
    <property type="project" value="TreeGrafter"/>
</dbReference>
<comment type="similarity">
    <text evidence="1">Belongs to the ABC transporter superfamily.</text>
</comment>
<dbReference type="PROSITE" id="PS50893">
    <property type="entry name" value="ABC_TRANSPORTER_2"/>
    <property type="match status" value="1"/>
</dbReference>
<reference evidence="5 8" key="1">
    <citation type="journal article" date="2015" name="Science">
        <title>Genetic determinants of in vivo fitness and diet responsiveness in multiple human gut Bacteroides.</title>
        <authorList>
            <person name="Wu M."/>
            <person name="McNulty N.P."/>
            <person name="Rodionov D.A."/>
            <person name="Khoroshkin M.S."/>
            <person name="Griffin N.W."/>
            <person name="Cheng J."/>
            <person name="Latreille P."/>
            <person name="Kerstetter R.A."/>
            <person name="Terrapon N."/>
            <person name="Henrissat B."/>
            <person name="Osterman A.L."/>
            <person name="Gordon J.I."/>
        </authorList>
    </citation>
    <scope>NUCLEOTIDE SEQUENCE [LARGE SCALE GENOMIC DNA]</scope>
    <source>
        <strain evidence="5 8">WH2</strain>
    </source>
</reference>
<dbReference type="InterPro" id="IPR027417">
    <property type="entry name" value="P-loop_NTPase"/>
</dbReference>
<accession>A0A0N7IFZ1</accession>
<evidence type="ECO:0000256" key="2">
    <source>
        <dbReference type="ARBA" id="ARBA00022741"/>
    </source>
</evidence>
<dbReference type="KEGG" id="bcel:BcellWH2_04330"/>
<dbReference type="PROSITE" id="PS00211">
    <property type="entry name" value="ABC_TRANSPORTER_1"/>
    <property type="match status" value="1"/>
</dbReference>